<evidence type="ECO:0000256" key="1">
    <source>
        <dbReference type="SAM" id="MobiDB-lite"/>
    </source>
</evidence>
<organism evidence="3 4">
    <name type="scientific">Branchiostoma belcheri</name>
    <name type="common">Amphioxus</name>
    <dbReference type="NCBI Taxonomy" id="7741"/>
    <lineage>
        <taxon>Eukaryota</taxon>
        <taxon>Metazoa</taxon>
        <taxon>Chordata</taxon>
        <taxon>Cephalochordata</taxon>
        <taxon>Leptocardii</taxon>
        <taxon>Amphioxiformes</taxon>
        <taxon>Branchiostomatidae</taxon>
        <taxon>Branchiostoma</taxon>
    </lineage>
</organism>
<name>A0A6P4XKJ2_BRABE</name>
<dbReference type="GO" id="GO:0034451">
    <property type="term" value="C:centriolar satellite"/>
    <property type="evidence" value="ECO:0007669"/>
    <property type="project" value="TreeGrafter"/>
</dbReference>
<dbReference type="Proteomes" id="UP000515135">
    <property type="component" value="Unplaced"/>
</dbReference>
<dbReference type="Pfam" id="PF25339">
    <property type="entry name" value="C2_C2CD3_N"/>
    <property type="match status" value="1"/>
</dbReference>
<gene>
    <name evidence="4" type="primary">LOC109464509</name>
</gene>
<keyword evidence="3" id="KW-1185">Reference proteome</keyword>
<feature type="region of interest" description="Disordered" evidence="1">
    <location>
        <begin position="176"/>
        <end position="312"/>
    </location>
</feature>
<evidence type="ECO:0000313" key="4">
    <source>
        <dbReference type="RefSeq" id="XP_019617075.1"/>
    </source>
</evidence>
<evidence type="ECO:0000259" key="2">
    <source>
        <dbReference type="Pfam" id="PF25339"/>
    </source>
</evidence>
<feature type="domain" description="C2CD3 N-terminal C2" evidence="2">
    <location>
        <begin position="25"/>
        <end position="167"/>
    </location>
</feature>
<evidence type="ECO:0000313" key="3">
    <source>
        <dbReference type="Proteomes" id="UP000515135"/>
    </source>
</evidence>
<dbReference type="RefSeq" id="XP_019617075.1">
    <property type="nucleotide sequence ID" value="XM_019761516.1"/>
</dbReference>
<dbReference type="KEGG" id="bbel:109464509"/>
<feature type="region of interest" description="Disordered" evidence="1">
    <location>
        <begin position="345"/>
        <end position="367"/>
    </location>
</feature>
<feature type="compositionally biased region" description="Polar residues" evidence="1">
    <location>
        <begin position="193"/>
        <end position="203"/>
    </location>
</feature>
<dbReference type="GeneID" id="109464509"/>
<dbReference type="AlphaFoldDB" id="A0A6P4XKJ2"/>
<protein>
    <submittedName>
        <fullName evidence="4">C2 domain-containing protein 3-like</fullName>
    </submittedName>
</protein>
<dbReference type="OrthoDB" id="79771at2759"/>
<dbReference type="PANTHER" id="PTHR21254">
    <property type="entry name" value="C2 DOMAIN-CONTAINING PROTEIN 3"/>
    <property type="match status" value="1"/>
</dbReference>
<dbReference type="GO" id="GO:0061511">
    <property type="term" value="P:centriole elongation"/>
    <property type="evidence" value="ECO:0007669"/>
    <property type="project" value="TreeGrafter"/>
</dbReference>
<reference evidence="4" key="1">
    <citation type="submission" date="2025-08" db="UniProtKB">
        <authorList>
            <consortium name="RefSeq"/>
        </authorList>
    </citation>
    <scope>IDENTIFICATION</scope>
    <source>
        <tissue evidence="4">Gonad</tissue>
    </source>
</reference>
<feature type="compositionally biased region" description="Polar residues" evidence="1">
    <location>
        <begin position="345"/>
        <end position="354"/>
    </location>
</feature>
<dbReference type="InterPro" id="IPR057537">
    <property type="entry name" value="C2_C2CD3_N"/>
</dbReference>
<sequence>MMPKKRTKSGKGTKRKVHSDDIPPSTSLPPLVDGQVRCSLKVTVSKVIWTVPTPPEVGYVRLKWWGEQTDGNIFRPLDVKNPKKDVVKSTCRYPIRCGPKQFSAYLNDMASMVLEVLSGPDQVPVGRAQINQIGQLGPNRPINGFFSVYSPEPAKIGELHVSLMLESLLATYDSSGSVPTTDMSVDSLDPGQLSGTHRPSTAPQPIPKSVLAGSSDDPFTSPAVGHVRSATLPSVVPRSAHSSGEEVRTPQGVDSQLYRRTPSQTVPGHDRDGNTVSQQGLGENRQPREETGSGTSLSDGSKVDDSNIKAPIPGDLISELLDRGTRLRDAMVKAQVQTEVDLINTNKQQQQQIPDSVEDHKGAVSER</sequence>
<feature type="region of interest" description="Disordered" evidence="1">
    <location>
        <begin position="1"/>
        <end position="30"/>
    </location>
</feature>
<accession>A0A6P4XKJ2</accession>
<feature type="compositionally biased region" description="Basic and acidic residues" evidence="1">
    <location>
        <begin position="357"/>
        <end position="367"/>
    </location>
</feature>
<dbReference type="PANTHER" id="PTHR21254:SF1">
    <property type="entry name" value="C2 DOMAIN-CONTAINING PROTEIN 3"/>
    <property type="match status" value="1"/>
</dbReference>
<proteinExistence type="predicted"/>
<feature type="compositionally biased region" description="Basic residues" evidence="1">
    <location>
        <begin position="1"/>
        <end position="17"/>
    </location>
</feature>
<dbReference type="GO" id="GO:0060271">
    <property type="term" value="P:cilium assembly"/>
    <property type="evidence" value="ECO:0007669"/>
    <property type="project" value="TreeGrafter"/>
</dbReference>
<dbReference type="GO" id="GO:0071539">
    <property type="term" value="P:protein localization to centrosome"/>
    <property type="evidence" value="ECO:0007669"/>
    <property type="project" value="TreeGrafter"/>
</dbReference>
<dbReference type="GO" id="GO:0005814">
    <property type="term" value="C:centriole"/>
    <property type="evidence" value="ECO:0007669"/>
    <property type="project" value="TreeGrafter"/>
</dbReference>